<dbReference type="KEGG" id="hhsr:HSR6_0681"/>
<reference evidence="7" key="3">
    <citation type="journal article" date="2017" name="ISME J.">
        <title>Discovery of anaerobic lithoheterotrophic haloarchaea, ubiquitous in hypersaline habitats.</title>
        <authorList>
            <person name="Sorokin D.Y."/>
            <person name="Messina E."/>
            <person name="Smedile F."/>
            <person name="Roman P."/>
            <person name="Damste J.S.S."/>
            <person name="Ciordia S."/>
            <person name="Mena M.C."/>
            <person name="Ferrer M."/>
            <person name="Golyshin P.N."/>
            <person name="Kublanov I.V."/>
            <person name="Samarov N.I."/>
            <person name="Toshchakov S.V."/>
            <person name="La Cono V."/>
            <person name="Yakimov M.M."/>
        </authorList>
    </citation>
    <scope>NUCLEOTIDE SEQUENCE</scope>
    <source>
        <strain evidence="7">HSR6</strain>
    </source>
</reference>
<keyword evidence="3" id="KW-0064">Aspartyl protease</keyword>
<dbReference type="PANTHER" id="PTHR30302:SF1">
    <property type="entry name" value="HYDROGENASE 2 MATURATION PROTEASE"/>
    <property type="match status" value="1"/>
</dbReference>
<dbReference type="GO" id="GO:0016485">
    <property type="term" value="P:protein processing"/>
    <property type="evidence" value="ECO:0007669"/>
    <property type="project" value="TreeGrafter"/>
</dbReference>
<evidence type="ECO:0000313" key="9">
    <source>
        <dbReference type="Proteomes" id="UP000186165"/>
    </source>
</evidence>
<dbReference type="Proteomes" id="UP000186165">
    <property type="component" value="Chromosome"/>
</dbReference>
<comment type="similarity">
    <text evidence="1">Belongs to the peptidase A31 family.</text>
</comment>
<keyword evidence="4" id="KW-0378">Hydrolase</keyword>
<dbReference type="CDD" id="cd00518">
    <property type="entry name" value="H2MP"/>
    <property type="match status" value="1"/>
</dbReference>
<dbReference type="KEGG" id="halh:HTSR_0655"/>
<dbReference type="InterPro" id="IPR000671">
    <property type="entry name" value="Peptidase_A31"/>
</dbReference>
<protein>
    <submittedName>
        <fullName evidence="6">Hydrogenase maturation protease</fullName>
    </submittedName>
</protein>
<evidence type="ECO:0000256" key="5">
    <source>
        <dbReference type="SAM" id="MobiDB-lite"/>
    </source>
</evidence>
<evidence type="ECO:0000313" key="6">
    <source>
        <dbReference type="EMBL" id="AOW79848.1"/>
    </source>
</evidence>
<proteinExistence type="inferred from homology"/>
<reference evidence="9" key="2">
    <citation type="submission" date="2016-08" db="EMBL/GenBank/DDBJ databases">
        <title>Discovery of first anaerobic lithoheterotrophic haloarchae widely represented in hypersaline habitats.</title>
        <authorList>
            <person name="Sorokin D.Y."/>
            <person name="Kublanov I.V."/>
            <person name="Roman P."/>
            <person name="Sinninghe Damste J.S."/>
            <person name="Golyshin P.N."/>
            <person name="Rojo D."/>
            <person name="Ciordia S."/>
            <person name="Mena Md.C."/>
            <person name="Ferrer M."/>
            <person name="Smedile F."/>
            <person name="Messina E."/>
            <person name="La Cono V."/>
            <person name="Yakimov M.M."/>
        </authorList>
    </citation>
    <scope>NUCLEOTIDE SEQUENCE [LARGE SCALE GENOMIC DNA]</scope>
    <source>
        <strain evidence="9">HSR6</strain>
    </source>
</reference>
<gene>
    <name evidence="7" type="ORF">HSR6_0681</name>
    <name evidence="6" type="ORF">HTSR_0655</name>
</gene>
<dbReference type="GO" id="GO:0004190">
    <property type="term" value="F:aspartic-type endopeptidase activity"/>
    <property type="evidence" value="ECO:0007669"/>
    <property type="project" value="UniProtKB-KW"/>
</dbReference>
<evidence type="ECO:0000256" key="3">
    <source>
        <dbReference type="ARBA" id="ARBA00022750"/>
    </source>
</evidence>
<organism evidence="6 8">
    <name type="scientific">Halodesulfurarchaeum formicicum</name>
    <dbReference type="NCBI Taxonomy" id="1873524"/>
    <lineage>
        <taxon>Archaea</taxon>
        <taxon>Methanobacteriati</taxon>
        <taxon>Methanobacteriota</taxon>
        <taxon>Stenosarchaea group</taxon>
        <taxon>Halobacteria</taxon>
        <taxon>Halobacteriales</taxon>
        <taxon>Halobacteriaceae</taxon>
        <taxon>Halodesulfurarchaeum</taxon>
    </lineage>
</organism>
<evidence type="ECO:0000313" key="8">
    <source>
        <dbReference type="Proteomes" id="UP000185608"/>
    </source>
</evidence>
<evidence type="ECO:0000256" key="2">
    <source>
        <dbReference type="ARBA" id="ARBA00022670"/>
    </source>
</evidence>
<keyword evidence="2 6" id="KW-0645">Protease</keyword>
<sequence>MPATRDPQSDRTDRTAIAQGDGEATSVAVIAVGNPIMGDDGVGARVLERLEAGPEADRPDLTLANAATTAFFALEAMSGCDRAIVLDAIATGAAPGTVHQYRYVDGAFAGEIPEMTMHDFSFAEALQAGREAYDLPGEVLILGVEPKRIEMSMTLSEPIEQAVPALVARVREELPDRPNHPPQADNA</sequence>
<dbReference type="OrthoDB" id="275734at2157"/>
<dbReference type="RefSeq" id="WP_070364588.1">
    <property type="nucleotide sequence ID" value="NZ_CP016070.1"/>
</dbReference>
<evidence type="ECO:0000256" key="1">
    <source>
        <dbReference type="ARBA" id="ARBA00006814"/>
    </source>
</evidence>
<dbReference type="InterPro" id="IPR023430">
    <property type="entry name" value="Pept_HybD-like_dom_sf"/>
</dbReference>
<accession>A0A1D8S3C6</accession>
<dbReference type="PANTHER" id="PTHR30302">
    <property type="entry name" value="HYDROGENASE 1 MATURATION PROTEASE"/>
    <property type="match status" value="1"/>
</dbReference>
<evidence type="ECO:0000256" key="4">
    <source>
        <dbReference type="ARBA" id="ARBA00022801"/>
    </source>
</evidence>
<dbReference type="EMBL" id="CP016070">
    <property type="protein sequence ID" value="AOW79848.1"/>
    <property type="molecule type" value="Genomic_DNA"/>
</dbReference>
<reference evidence="6 8" key="1">
    <citation type="submission" date="2016-06" db="EMBL/GenBank/DDBJ databases">
        <title>Discovery of anaerobic lithoheterotrophic haloarchaeon capable of sulfur respiration by hydrogen and formate.</title>
        <authorList>
            <person name="Sorokin D.Y."/>
            <person name="Kublanov I.V."/>
            <person name="Roman P."/>
            <person name="Sinninghe Damste J.S."/>
            <person name="Golyshin P.N."/>
            <person name="Rojo D."/>
            <person name="Ciordia S."/>
            <person name="Mena Md.C."/>
            <person name="Ferrer M."/>
            <person name="Smedile F."/>
            <person name="Messina E."/>
            <person name="La Cono V."/>
            <person name="Yakimov M.M."/>
        </authorList>
    </citation>
    <scope>NUCLEOTIDE SEQUENCE [LARGE SCALE GENOMIC DNA]</scope>
    <source>
        <strain evidence="6 8">HTSR1</strain>
    </source>
</reference>
<dbReference type="STRING" id="1873524.HSR6_0681"/>
<dbReference type="GO" id="GO:0008047">
    <property type="term" value="F:enzyme activator activity"/>
    <property type="evidence" value="ECO:0007669"/>
    <property type="project" value="InterPro"/>
</dbReference>
<dbReference type="NCBIfam" id="TIGR00072">
    <property type="entry name" value="hydrog_prot"/>
    <property type="match status" value="1"/>
</dbReference>
<accession>A0A1J1AB88</accession>
<evidence type="ECO:0000313" key="7">
    <source>
        <dbReference type="EMBL" id="APE95141.1"/>
    </source>
</evidence>
<dbReference type="Proteomes" id="UP000185608">
    <property type="component" value="Chromosome"/>
</dbReference>
<dbReference type="Gene3D" id="3.40.50.1450">
    <property type="entry name" value="HybD-like"/>
    <property type="match status" value="1"/>
</dbReference>
<dbReference type="Pfam" id="PF01750">
    <property type="entry name" value="HycI"/>
    <property type="match status" value="1"/>
</dbReference>
<feature type="region of interest" description="Disordered" evidence="5">
    <location>
        <begin position="1"/>
        <end position="21"/>
    </location>
</feature>
<name>A0A1D8S3C6_9EURY</name>
<dbReference type="PRINTS" id="PR00446">
    <property type="entry name" value="HYDRGNUPTAKE"/>
</dbReference>
<dbReference type="GeneID" id="30417203"/>
<dbReference type="SUPFAM" id="SSF53163">
    <property type="entry name" value="HybD-like"/>
    <property type="match status" value="1"/>
</dbReference>
<dbReference type="EMBL" id="CP016804">
    <property type="protein sequence ID" value="APE95141.1"/>
    <property type="molecule type" value="Genomic_DNA"/>
</dbReference>
<dbReference type="AlphaFoldDB" id="A0A1D8S3C6"/>
<keyword evidence="9" id="KW-1185">Reference proteome</keyword>